<dbReference type="PIRSF" id="PIRSF037037">
    <property type="entry name" value="Kelch-like_protein_gigaxonin"/>
    <property type="match status" value="1"/>
</dbReference>
<keyword evidence="9" id="KW-1185">Reference proteome</keyword>
<dbReference type="Gene3D" id="2.120.10.80">
    <property type="entry name" value="Kelch-type beta propeller"/>
    <property type="match status" value="1"/>
</dbReference>
<dbReference type="InterPro" id="IPR017096">
    <property type="entry name" value="BTB-kelch_protein"/>
</dbReference>
<keyword evidence="4" id="KW-0677">Repeat</keyword>
<keyword evidence="5" id="KW-0833">Ubl conjugation pathway</keyword>
<sequence length="611" mass="69490">MATSCTQRPALQTNSSEQNRFMEKLVAKIFSFYDEHSLIDVTFKVSNPTALVPAHRLILAAASPYFENLFHGDQGNNPLLEINDIDSETFERLISFCYTGQTLITVNNVGVMLKAANVLQLDEVITNCVDYIMAHIDEYTLRGAHTLERETQCQLLQQKIIEYAQRNFMEISRRDEFLNFDVEKMQRILESDNLNITGEEVAFDAIKRWFNYDVPARQEQLPLLIACLRLTQFDADFLLTQIQPLPGCEMLAFRAITWVSKPEARTKINLRFTEPRRVQAISFIRQPEAQPNMRFTEPSGVEAFSLIREAEAQPKINMRFTEPRGVSAANCVEKTLLAVCSWSNPKFLQYNKDEDKWQEYASINYYHMGYRTILKDDNILFIAGNIDIKALNIVKSWNIRNKTWQNLPSLNQARCAHCVVELDDKIYAIGGFDGKNVLSSVERYTNSDGWKFMRNLIVGRHDANAVGLNGKIYIIGGRSDRKALKSVECYNPNSYTWTSCADMTDYHHLPAVAAHKGHIYVVGHCFGSRAVERYDPQRNTWSKICSLNTGGGFMASVSLDNKLWAIGGTSAGKTLVSVYDEENDRWGQKFSFPATDILSCFVVPVALLTSK</sequence>
<evidence type="ECO:0000313" key="9">
    <source>
        <dbReference type="Proteomes" id="UP001652620"/>
    </source>
</evidence>
<dbReference type="SUPFAM" id="SSF117281">
    <property type="entry name" value="Kelch motif"/>
    <property type="match status" value="1"/>
</dbReference>
<dbReference type="SMART" id="SM00875">
    <property type="entry name" value="BACK"/>
    <property type="match status" value="1"/>
</dbReference>
<evidence type="ECO:0000256" key="2">
    <source>
        <dbReference type="ARBA" id="ARBA00013699"/>
    </source>
</evidence>
<dbReference type="Gene3D" id="3.30.710.10">
    <property type="entry name" value="Potassium Channel Kv1.1, Chain A"/>
    <property type="match status" value="1"/>
</dbReference>
<dbReference type="PANTHER" id="PTHR24412">
    <property type="entry name" value="KELCH PROTEIN"/>
    <property type="match status" value="1"/>
</dbReference>
<evidence type="ECO:0000256" key="5">
    <source>
        <dbReference type="ARBA" id="ARBA00022786"/>
    </source>
</evidence>
<organism evidence="9 10">
    <name type="scientific">Bactrocera dorsalis</name>
    <name type="common">Oriental fruit fly</name>
    <name type="synonym">Dacus dorsalis</name>
    <dbReference type="NCBI Taxonomy" id="27457"/>
    <lineage>
        <taxon>Eukaryota</taxon>
        <taxon>Metazoa</taxon>
        <taxon>Ecdysozoa</taxon>
        <taxon>Arthropoda</taxon>
        <taxon>Hexapoda</taxon>
        <taxon>Insecta</taxon>
        <taxon>Pterygota</taxon>
        <taxon>Neoptera</taxon>
        <taxon>Endopterygota</taxon>
        <taxon>Diptera</taxon>
        <taxon>Brachycera</taxon>
        <taxon>Muscomorpha</taxon>
        <taxon>Tephritoidea</taxon>
        <taxon>Tephritidae</taxon>
        <taxon>Bactrocera</taxon>
        <taxon>Bactrocera</taxon>
    </lineage>
</organism>
<accession>A0ABM3JP60</accession>
<evidence type="ECO:0000256" key="1">
    <source>
        <dbReference type="ARBA" id="ARBA00004906"/>
    </source>
</evidence>
<keyword evidence="6" id="KW-0009">Actin-binding</keyword>
<dbReference type="InterPro" id="IPR006652">
    <property type="entry name" value="Kelch_1"/>
</dbReference>
<dbReference type="InterPro" id="IPR011333">
    <property type="entry name" value="SKP1/BTB/POZ_sf"/>
</dbReference>
<name>A0ABM3JP60_BACDO</name>
<dbReference type="RefSeq" id="XP_049311013.1">
    <property type="nucleotide sequence ID" value="XM_049455056.1"/>
</dbReference>
<dbReference type="InterPro" id="IPR000210">
    <property type="entry name" value="BTB/POZ_dom"/>
</dbReference>
<protein>
    <recommendedName>
        <fullName evidence="2">Kelch-like protein diablo</fullName>
    </recommendedName>
</protein>
<dbReference type="InterPro" id="IPR015915">
    <property type="entry name" value="Kelch-typ_b-propeller"/>
</dbReference>
<keyword evidence="3" id="KW-0880">Kelch repeat</keyword>
<dbReference type="Gene3D" id="1.25.40.420">
    <property type="match status" value="1"/>
</dbReference>
<dbReference type="Pfam" id="PF07707">
    <property type="entry name" value="BACK"/>
    <property type="match status" value="1"/>
</dbReference>
<comment type="function">
    <text evidence="7">Probable substrate-specific adapter of an E3 ubiquitin-protein ligase complex which mediates the ubiquitination and subsequent proteasomal degradation of target proteins. May have a role in synapse differentiation and growth.</text>
</comment>
<dbReference type="SMART" id="SM00612">
    <property type="entry name" value="Kelch"/>
    <property type="match status" value="4"/>
</dbReference>
<evidence type="ECO:0000256" key="7">
    <source>
        <dbReference type="ARBA" id="ARBA00043912"/>
    </source>
</evidence>
<dbReference type="SUPFAM" id="SSF54695">
    <property type="entry name" value="POZ domain"/>
    <property type="match status" value="1"/>
</dbReference>
<dbReference type="GeneID" id="125778270"/>
<proteinExistence type="predicted"/>
<evidence type="ECO:0000256" key="6">
    <source>
        <dbReference type="ARBA" id="ARBA00023203"/>
    </source>
</evidence>
<dbReference type="Proteomes" id="UP001652620">
    <property type="component" value="Chromosome 4"/>
</dbReference>
<dbReference type="SMART" id="SM00225">
    <property type="entry name" value="BTB"/>
    <property type="match status" value="1"/>
</dbReference>
<comment type="pathway">
    <text evidence="1">Protein modification; protein ubiquitination.</text>
</comment>
<feature type="domain" description="BTB" evidence="8">
    <location>
        <begin position="39"/>
        <end position="106"/>
    </location>
</feature>
<dbReference type="Pfam" id="PF00651">
    <property type="entry name" value="BTB"/>
    <property type="match status" value="1"/>
</dbReference>
<dbReference type="PROSITE" id="PS50097">
    <property type="entry name" value="BTB"/>
    <property type="match status" value="1"/>
</dbReference>
<dbReference type="InterPro" id="IPR011705">
    <property type="entry name" value="BACK"/>
</dbReference>
<gene>
    <name evidence="10" type="primary">LOC125778270</name>
</gene>
<reference evidence="10" key="1">
    <citation type="submission" date="2025-08" db="UniProtKB">
        <authorList>
            <consortium name="RefSeq"/>
        </authorList>
    </citation>
    <scope>IDENTIFICATION</scope>
    <source>
        <tissue evidence="10">Adult</tissue>
    </source>
</reference>
<evidence type="ECO:0000256" key="4">
    <source>
        <dbReference type="ARBA" id="ARBA00022737"/>
    </source>
</evidence>
<evidence type="ECO:0000256" key="3">
    <source>
        <dbReference type="ARBA" id="ARBA00022441"/>
    </source>
</evidence>
<dbReference type="PANTHER" id="PTHR24412:SF489">
    <property type="entry name" value="RING FINGER DOMAIN AND KELCH REPEAT-CONTAINING PROTEIN DDB_G0271372"/>
    <property type="match status" value="1"/>
</dbReference>
<dbReference type="Pfam" id="PF01344">
    <property type="entry name" value="Kelch_1"/>
    <property type="match status" value="3"/>
</dbReference>
<evidence type="ECO:0000259" key="8">
    <source>
        <dbReference type="PROSITE" id="PS50097"/>
    </source>
</evidence>
<evidence type="ECO:0000313" key="10">
    <source>
        <dbReference type="RefSeq" id="XP_049311013.1"/>
    </source>
</evidence>